<sequence length="324" mass="33008">MAEVYDVALLDLDGVVYVGEHPVPGAPAALGEARERGMRLAYVTNNASRTPLTVGAHLRTLGVDAKDDEVVTSAQAAARLVAEQVPAGSAVLVVGGEGLVVALTELGLRPVFSADEEPAAVVQGFSPDVGWKQLAEGAYALARGLPWVASNLDLTIPTPRGRAPGNGTLVGVLAQASGRRPVAAGKPELPLHAEAVRRSGAQRPLVVGDRLDTDIEGAVRASTDSLLVLTGVTTPAELLRAAPHERPTFVAEGLDGLLVPHPAPQPVAAGWSCGGWTASVSDGALQLDGDGDPMDGLRAACAASWSGPVPTDVAALARLGFAAP</sequence>
<protein>
    <submittedName>
        <fullName evidence="2">HAD-IIA family hydrolase</fullName>
    </submittedName>
</protein>
<evidence type="ECO:0000313" key="2">
    <source>
        <dbReference type="EMBL" id="NHC14230.1"/>
    </source>
</evidence>
<dbReference type="NCBIfam" id="TIGR01460">
    <property type="entry name" value="HAD-SF-IIA"/>
    <property type="match status" value="1"/>
</dbReference>
<dbReference type="InterPro" id="IPR041065">
    <property type="entry name" value="GNAT-like"/>
</dbReference>
<organism evidence="2 3">
    <name type="scientific">Motilibacter deserti</name>
    <dbReference type="NCBI Taxonomy" id="2714956"/>
    <lineage>
        <taxon>Bacteria</taxon>
        <taxon>Bacillati</taxon>
        <taxon>Actinomycetota</taxon>
        <taxon>Actinomycetes</taxon>
        <taxon>Motilibacterales</taxon>
        <taxon>Motilibacteraceae</taxon>
        <taxon>Motilibacter</taxon>
    </lineage>
</organism>
<accession>A0ABX0GUJ8</accession>
<dbReference type="PANTHER" id="PTHR19288">
    <property type="entry name" value="4-NITROPHENYLPHOSPHATASE-RELATED"/>
    <property type="match status" value="1"/>
</dbReference>
<dbReference type="EMBL" id="JAANNP010000005">
    <property type="protein sequence ID" value="NHC14230.1"/>
    <property type="molecule type" value="Genomic_DNA"/>
</dbReference>
<keyword evidence="2" id="KW-0378">Hydrolase</keyword>
<dbReference type="Proteomes" id="UP000800981">
    <property type="component" value="Unassembled WGS sequence"/>
</dbReference>
<reference evidence="2 3" key="1">
    <citation type="submission" date="2020-03" db="EMBL/GenBank/DDBJ databases">
        <title>Two novel Motilibacter sp.</title>
        <authorList>
            <person name="Liu S."/>
        </authorList>
    </citation>
    <scope>NUCLEOTIDE SEQUENCE [LARGE SCALE GENOMIC DNA]</scope>
    <source>
        <strain evidence="2 3">E257</strain>
    </source>
</reference>
<gene>
    <name evidence="2" type="ORF">G9H71_10605</name>
</gene>
<dbReference type="GO" id="GO:0016787">
    <property type="term" value="F:hydrolase activity"/>
    <property type="evidence" value="ECO:0007669"/>
    <property type="project" value="UniProtKB-KW"/>
</dbReference>
<dbReference type="Gene3D" id="3.40.50.1000">
    <property type="entry name" value="HAD superfamily/HAD-like"/>
    <property type="match status" value="2"/>
</dbReference>
<evidence type="ECO:0000313" key="3">
    <source>
        <dbReference type="Proteomes" id="UP000800981"/>
    </source>
</evidence>
<dbReference type="PANTHER" id="PTHR19288:SF95">
    <property type="entry name" value="D-GLYCEROL 3-PHOSPHATE PHOSPHATASE"/>
    <property type="match status" value="1"/>
</dbReference>
<dbReference type="SUPFAM" id="SSF56784">
    <property type="entry name" value="HAD-like"/>
    <property type="match status" value="1"/>
</dbReference>
<dbReference type="Pfam" id="PF13344">
    <property type="entry name" value="Hydrolase_6"/>
    <property type="match status" value="1"/>
</dbReference>
<dbReference type="Pfam" id="PF18407">
    <property type="entry name" value="GNAT_like"/>
    <property type="match status" value="1"/>
</dbReference>
<dbReference type="Pfam" id="PF13242">
    <property type="entry name" value="Hydrolase_like"/>
    <property type="match status" value="1"/>
</dbReference>
<comment type="caution">
    <text evidence="2">The sequence shown here is derived from an EMBL/GenBank/DDBJ whole genome shotgun (WGS) entry which is preliminary data.</text>
</comment>
<dbReference type="InterPro" id="IPR006357">
    <property type="entry name" value="HAD-SF_hydro_IIA"/>
</dbReference>
<name>A0ABX0GUJ8_9ACTN</name>
<evidence type="ECO:0000259" key="1">
    <source>
        <dbReference type="Pfam" id="PF18407"/>
    </source>
</evidence>
<feature type="domain" description="GCN5-related N-acetyltransferase-like" evidence="1">
    <location>
        <begin position="273"/>
        <end position="313"/>
    </location>
</feature>
<proteinExistence type="predicted"/>
<keyword evidence="3" id="KW-1185">Reference proteome</keyword>
<dbReference type="InterPro" id="IPR023214">
    <property type="entry name" value="HAD_sf"/>
</dbReference>
<dbReference type="InterPro" id="IPR036412">
    <property type="entry name" value="HAD-like_sf"/>
</dbReference>